<feature type="chain" id="PRO_5028940938" evidence="1">
    <location>
        <begin position="25"/>
        <end position="239"/>
    </location>
</feature>
<proteinExistence type="predicted"/>
<accession>A0A7G1Q9C5</accession>
<sequence length="239" mass="27863">MQRYKNRCIKLALVLFPMSVTAGADTYPYDPNMPPSAIPPRVNQYNQNQQNQQNQNQYNRLNQFNQGSNQFNQIYSRSNAWVGAKEYDPIDERTNYYVTGTATSGEKIIFQCIQGKLNSFIEWHRYMGFSTHHLSIYKVDYKIDQGGRRETKIRTSQDNGEITYIYGGSNWYSPSDLMAQFSEGKHHVVMRAMPNYEESGEHNRNPHFTSNNPLFITIDLQGAKEALKPILDHCEWRRE</sequence>
<dbReference type="Proteomes" id="UP000516072">
    <property type="component" value="Chromosome"/>
</dbReference>
<evidence type="ECO:0000313" key="2">
    <source>
        <dbReference type="EMBL" id="CAB1275899.1"/>
    </source>
</evidence>
<reference evidence="2 3" key="1">
    <citation type="submission" date="2020-03" db="EMBL/GenBank/DDBJ databases">
        <authorList>
            <person name="Picone N."/>
        </authorList>
    </citation>
    <scope>NUCLEOTIDE SEQUENCE [LARGE SCALE GENOMIC DNA]</scope>
    <source>
        <strain evidence="2">NSCAC1</strain>
    </source>
</reference>
<evidence type="ECO:0000313" key="3">
    <source>
        <dbReference type="Proteomes" id="UP000516072"/>
    </source>
</evidence>
<name>A0A7G1Q9C5_9GAMM</name>
<organism evidence="2 3">
    <name type="scientific">Candidatus Nitrosacidococcus tergens</name>
    <dbReference type="NCBI Taxonomy" id="553981"/>
    <lineage>
        <taxon>Bacteria</taxon>
        <taxon>Pseudomonadati</taxon>
        <taxon>Pseudomonadota</taxon>
        <taxon>Gammaproteobacteria</taxon>
        <taxon>Chromatiales</taxon>
        <taxon>Chromatiaceae</taxon>
        <taxon>Candidatus Nitrosacidococcus</taxon>
    </lineage>
</organism>
<keyword evidence="3" id="KW-1185">Reference proteome</keyword>
<protein>
    <submittedName>
        <fullName evidence="2">Uncharacterized protein</fullName>
    </submittedName>
</protein>
<dbReference type="EMBL" id="LR778175">
    <property type="protein sequence ID" value="CAB1275899.1"/>
    <property type="molecule type" value="Genomic_DNA"/>
</dbReference>
<dbReference type="KEGG" id="ntg:NSCAC_0898"/>
<keyword evidence="1" id="KW-0732">Signal</keyword>
<dbReference type="AlphaFoldDB" id="A0A7G1Q9C5"/>
<evidence type="ECO:0000256" key="1">
    <source>
        <dbReference type="SAM" id="SignalP"/>
    </source>
</evidence>
<gene>
    <name evidence="2" type="ORF">NSCAC_0898</name>
</gene>
<feature type="signal peptide" evidence="1">
    <location>
        <begin position="1"/>
        <end position="24"/>
    </location>
</feature>